<dbReference type="Proteomes" id="UP000308197">
    <property type="component" value="Unassembled WGS sequence"/>
</dbReference>
<dbReference type="EMBL" id="ML211016">
    <property type="protein sequence ID" value="TFK91624.1"/>
    <property type="molecule type" value="Genomic_DNA"/>
</dbReference>
<dbReference type="AlphaFoldDB" id="A0A5C3PPE1"/>
<evidence type="ECO:0000313" key="2">
    <source>
        <dbReference type="Proteomes" id="UP000308197"/>
    </source>
</evidence>
<gene>
    <name evidence="1" type="ORF">K466DRAFT_582669</name>
</gene>
<proteinExistence type="predicted"/>
<evidence type="ECO:0000313" key="1">
    <source>
        <dbReference type="EMBL" id="TFK91624.1"/>
    </source>
</evidence>
<sequence length="76" mass="8414">MPTSRSSIHVTTSLLPRAGGALFTLAKSTAPGMGKKRRGTSPGSFSLILVYDFAMIHSRYVFSRLWTDDDSYFHSE</sequence>
<name>A0A5C3PPE1_9APHY</name>
<accession>A0A5C3PPE1</accession>
<protein>
    <submittedName>
        <fullName evidence="1">Uncharacterized protein</fullName>
    </submittedName>
</protein>
<keyword evidence="2" id="KW-1185">Reference proteome</keyword>
<reference evidence="1 2" key="1">
    <citation type="journal article" date="2019" name="Nat. Ecol. Evol.">
        <title>Megaphylogeny resolves global patterns of mushroom evolution.</title>
        <authorList>
            <person name="Varga T."/>
            <person name="Krizsan K."/>
            <person name="Foldi C."/>
            <person name="Dima B."/>
            <person name="Sanchez-Garcia M."/>
            <person name="Sanchez-Ramirez S."/>
            <person name="Szollosi G.J."/>
            <person name="Szarkandi J.G."/>
            <person name="Papp V."/>
            <person name="Albert L."/>
            <person name="Andreopoulos W."/>
            <person name="Angelini C."/>
            <person name="Antonin V."/>
            <person name="Barry K.W."/>
            <person name="Bougher N.L."/>
            <person name="Buchanan P."/>
            <person name="Buyck B."/>
            <person name="Bense V."/>
            <person name="Catcheside P."/>
            <person name="Chovatia M."/>
            <person name="Cooper J."/>
            <person name="Damon W."/>
            <person name="Desjardin D."/>
            <person name="Finy P."/>
            <person name="Geml J."/>
            <person name="Haridas S."/>
            <person name="Hughes K."/>
            <person name="Justo A."/>
            <person name="Karasinski D."/>
            <person name="Kautmanova I."/>
            <person name="Kiss B."/>
            <person name="Kocsube S."/>
            <person name="Kotiranta H."/>
            <person name="LaButti K.M."/>
            <person name="Lechner B.E."/>
            <person name="Liimatainen K."/>
            <person name="Lipzen A."/>
            <person name="Lukacs Z."/>
            <person name="Mihaltcheva S."/>
            <person name="Morgado L.N."/>
            <person name="Niskanen T."/>
            <person name="Noordeloos M.E."/>
            <person name="Ohm R.A."/>
            <person name="Ortiz-Santana B."/>
            <person name="Ovrebo C."/>
            <person name="Racz N."/>
            <person name="Riley R."/>
            <person name="Savchenko A."/>
            <person name="Shiryaev A."/>
            <person name="Soop K."/>
            <person name="Spirin V."/>
            <person name="Szebenyi C."/>
            <person name="Tomsovsky M."/>
            <person name="Tulloss R.E."/>
            <person name="Uehling J."/>
            <person name="Grigoriev I.V."/>
            <person name="Vagvolgyi C."/>
            <person name="Papp T."/>
            <person name="Martin F.M."/>
            <person name="Miettinen O."/>
            <person name="Hibbett D.S."/>
            <person name="Nagy L.G."/>
        </authorList>
    </citation>
    <scope>NUCLEOTIDE SEQUENCE [LARGE SCALE GENOMIC DNA]</scope>
    <source>
        <strain evidence="1 2">HHB13444</strain>
    </source>
</reference>
<dbReference type="InParanoid" id="A0A5C3PPE1"/>
<organism evidence="1 2">
    <name type="scientific">Polyporus arcularius HHB13444</name>
    <dbReference type="NCBI Taxonomy" id="1314778"/>
    <lineage>
        <taxon>Eukaryota</taxon>
        <taxon>Fungi</taxon>
        <taxon>Dikarya</taxon>
        <taxon>Basidiomycota</taxon>
        <taxon>Agaricomycotina</taxon>
        <taxon>Agaricomycetes</taxon>
        <taxon>Polyporales</taxon>
        <taxon>Polyporaceae</taxon>
        <taxon>Polyporus</taxon>
    </lineage>
</organism>